<evidence type="ECO:0000313" key="2">
    <source>
        <dbReference type="Proteomes" id="UP000430323"/>
    </source>
</evidence>
<dbReference type="AlphaFoldDB" id="A0A6A1Z7H5"/>
<proteinExistence type="predicted"/>
<dbReference type="Proteomes" id="UP000430323">
    <property type="component" value="Unassembled WGS sequence"/>
</dbReference>
<dbReference type="EMBL" id="WBOB01000013">
    <property type="protein sequence ID" value="KAB1977206.1"/>
    <property type="molecule type" value="Genomic_DNA"/>
</dbReference>
<comment type="caution">
    <text evidence="1">The sequence shown here is derived from an EMBL/GenBank/DDBJ whole genome shotgun (WGS) entry which is preliminary data.</text>
</comment>
<organism evidence="1 2">
    <name type="scientific">Lactobacillus crispatus</name>
    <dbReference type="NCBI Taxonomy" id="47770"/>
    <lineage>
        <taxon>Bacteria</taxon>
        <taxon>Bacillati</taxon>
        <taxon>Bacillota</taxon>
        <taxon>Bacilli</taxon>
        <taxon>Lactobacillales</taxon>
        <taxon>Lactobacillaceae</taxon>
        <taxon>Lactobacillus</taxon>
    </lineage>
</organism>
<name>A0A6A1Z7H5_9LACO</name>
<evidence type="ECO:0000313" key="1">
    <source>
        <dbReference type="EMBL" id="KAB1977206.1"/>
    </source>
</evidence>
<protein>
    <submittedName>
        <fullName evidence="1">Uncharacterized protein</fullName>
    </submittedName>
</protein>
<dbReference type="RefSeq" id="WP_151495266.1">
    <property type="nucleotide sequence ID" value="NZ_JBBOJP010000115.1"/>
</dbReference>
<reference evidence="1 2" key="1">
    <citation type="submission" date="2019-09" db="EMBL/GenBank/DDBJ databases">
        <title>Investigation of probiotic properties of different lactic acid bacteria.</title>
        <authorList>
            <person name="Jaomanjaka F."/>
            <person name="Blanc P."/>
        </authorList>
    </citation>
    <scope>NUCLEOTIDE SEQUENCE [LARGE SCALE GENOMIC DNA]</scope>
    <source>
        <strain evidence="1 2">BIO6272</strain>
    </source>
</reference>
<accession>A0A6A1Z7H5</accession>
<sequence length="155" mass="17981">MKYFTKKEILENFKAILEEMDESKLSINTIDSNNPNAVSGIYAHQFSYDHNYINDEEEAGKAVEEYLLEMDDLNEDRAFGPFELDAALREGSYFYGGEWDARRIATELEIALASTVQLELLPRRQRKTFTKQIALDKVNKALENTKDDEIVIFER</sequence>
<gene>
    <name evidence="1" type="ORF">F8251_03855</name>
</gene>